<proteinExistence type="predicted"/>
<dbReference type="EMBL" id="JBEPLJ010000020">
    <property type="protein sequence ID" value="MET3588153.1"/>
    <property type="molecule type" value="Genomic_DNA"/>
</dbReference>
<reference evidence="1 2" key="1">
    <citation type="submission" date="2024-06" db="EMBL/GenBank/DDBJ databases">
        <title>Genomic Encyclopedia of Type Strains, Phase IV (KMG-IV): sequencing the most valuable type-strain genomes for metagenomic binning, comparative biology and taxonomic classification.</title>
        <authorList>
            <person name="Goeker M."/>
        </authorList>
    </citation>
    <scope>NUCLEOTIDE SEQUENCE [LARGE SCALE GENOMIC DNA]</scope>
    <source>
        <strain evidence="1 2">DSM 105042</strain>
    </source>
</reference>
<dbReference type="Proteomes" id="UP001549031">
    <property type="component" value="Unassembled WGS sequence"/>
</dbReference>
<sequence>MIMQDQSAVIAFLGASEAFGISEPVEIIRTHTS</sequence>
<gene>
    <name evidence="1" type="ORF">ABID21_004286</name>
</gene>
<keyword evidence="2" id="KW-1185">Reference proteome</keyword>
<accession>A0ABV2HC87</accession>
<protein>
    <submittedName>
        <fullName evidence="1">Uncharacterized protein</fullName>
    </submittedName>
</protein>
<name>A0ABV2HC87_9HYPH</name>
<evidence type="ECO:0000313" key="2">
    <source>
        <dbReference type="Proteomes" id="UP001549031"/>
    </source>
</evidence>
<comment type="caution">
    <text evidence="1">The sequence shown here is derived from an EMBL/GenBank/DDBJ whole genome shotgun (WGS) entry which is preliminary data.</text>
</comment>
<evidence type="ECO:0000313" key="1">
    <source>
        <dbReference type="EMBL" id="MET3588153.1"/>
    </source>
</evidence>
<organism evidence="1 2">
    <name type="scientific">Pseudorhizobium tarimense</name>
    <dbReference type="NCBI Taxonomy" id="1079109"/>
    <lineage>
        <taxon>Bacteria</taxon>
        <taxon>Pseudomonadati</taxon>
        <taxon>Pseudomonadota</taxon>
        <taxon>Alphaproteobacteria</taxon>
        <taxon>Hyphomicrobiales</taxon>
        <taxon>Rhizobiaceae</taxon>
        <taxon>Rhizobium/Agrobacterium group</taxon>
        <taxon>Pseudorhizobium</taxon>
    </lineage>
</organism>